<sequence length="547" mass="61275">MSAKRDDIQQQLEQLRASYLAQLQQGWSDVMAEAGQLLEADNSGWQSIAQALKLRFHTLAGSAGTFGLPELGQQAKALEMELGAWLDIDRRPDLTSKQQFLERVQELSNHSSHQQQQLPSTLFQPSDDEFTRKARILVFSKDGQLGQQLHSALEPFGHQVQSVQQLELLRAAVLERQPDVLMLDMPQQRVPQGLKTLINTMQKDEQHPTVLFVVGEKESFAHSLAAVRLGAAGYFIKPVNAAAIELRIQRLLTKRQQARFRVLIVDDDVMLARHYQLIIEQAGMEAKVVNDPAKMLIGLQGFQPDVILLDVNMPECSGPELAQIIRFKDEWLGVPIIYLSSETDSQRQLDALVKAGDDFISKPITDQALAVTVFARAQRARQLAEMMTRDSLTGLLQHATVKDRLSDEIAKAKRSKQELVVAMLDLDHFKKVNDQYGHLIGDQVISSLANLLQQKLRKTDVIGRYGGEEFLLALPDCSLQKATDILNNIRQSFQAIPFSAQEQSFSCTFSAGLARVDTQLSSDENIERADQALYKAKHNGRNRVELA</sequence>
<proteinExistence type="predicted"/>
<dbReference type="NCBIfam" id="TIGR00254">
    <property type="entry name" value="GGDEF"/>
    <property type="match status" value="1"/>
</dbReference>
<feature type="modified residue" description="4-aspartylphosphate" evidence="5">
    <location>
        <position position="184"/>
    </location>
</feature>
<feature type="modified residue" description="Phosphohistidine" evidence="4">
    <location>
        <position position="57"/>
    </location>
</feature>
<dbReference type="SUPFAM" id="SSF47226">
    <property type="entry name" value="Histidine-containing phosphotransfer domain, HPT domain"/>
    <property type="match status" value="1"/>
</dbReference>
<organism evidence="9 10">
    <name type="scientific">Alkalimonas delamerensis</name>
    <dbReference type="NCBI Taxonomy" id="265981"/>
    <lineage>
        <taxon>Bacteria</taxon>
        <taxon>Pseudomonadati</taxon>
        <taxon>Pseudomonadota</taxon>
        <taxon>Gammaproteobacteria</taxon>
        <taxon>Alkalimonas</taxon>
    </lineage>
</organism>
<evidence type="ECO:0000259" key="6">
    <source>
        <dbReference type="PROSITE" id="PS50110"/>
    </source>
</evidence>
<dbReference type="PROSITE" id="PS50887">
    <property type="entry name" value="GGDEF"/>
    <property type="match status" value="1"/>
</dbReference>
<dbReference type="InterPro" id="IPR011006">
    <property type="entry name" value="CheY-like_superfamily"/>
</dbReference>
<dbReference type="PROSITE" id="PS50894">
    <property type="entry name" value="HPT"/>
    <property type="match status" value="1"/>
</dbReference>
<keyword evidence="10" id="KW-1185">Reference proteome</keyword>
<dbReference type="CDD" id="cd01949">
    <property type="entry name" value="GGDEF"/>
    <property type="match status" value="1"/>
</dbReference>
<evidence type="ECO:0000313" key="9">
    <source>
        <dbReference type="EMBL" id="MDP4529779.1"/>
    </source>
</evidence>
<feature type="domain" description="HPt" evidence="8">
    <location>
        <begin position="12"/>
        <end position="121"/>
    </location>
</feature>
<protein>
    <recommendedName>
        <fullName evidence="1">diguanylate cyclase</fullName>
        <ecNumber evidence="1">2.7.7.65</ecNumber>
    </recommendedName>
</protein>
<name>A0ABT9GSB2_9GAMM</name>
<feature type="modified residue" description="4-aspartylphosphate" evidence="5">
    <location>
        <position position="310"/>
    </location>
</feature>
<dbReference type="SUPFAM" id="SSF52172">
    <property type="entry name" value="CheY-like"/>
    <property type="match status" value="2"/>
</dbReference>
<dbReference type="SUPFAM" id="SSF55073">
    <property type="entry name" value="Nucleotide cyclase"/>
    <property type="match status" value="1"/>
</dbReference>
<evidence type="ECO:0000256" key="3">
    <source>
        <dbReference type="ARBA" id="ARBA00034247"/>
    </source>
</evidence>
<feature type="domain" description="GGDEF" evidence="7">
    <location>
        <begin position="417"/>
        <end position="547"/>
    </location>
</feature>
<gene>
    <name evidence="9" type="ORF">Q3O59_12170</name>
</gene>
<dbReference type="Pfam" id="PF00990">
    <property type="entry name" value="GGDEF"/>
    <property type="match status" value="1"/>
</dbReference>
<evidence type="ECO:0000256" key="2">
    <source>
        <dbReference type="ARBA" id="ARBA00023012"/>
    </source>
</evidence>
<keyword evidence="9" id="KW-0808">Transferase</keyword>
<dbReference type="InterPro" id="IPR050469">
    <property type="entry name" value="Diguanylate_Cyclase"/>
</dbReference>
<dbReference type="PANTHER" id="PTHR45138">
    <property type="entry name" value="REGULATORY COMPONENTS OF SENSORY TRANSDUCTION SYSTEM"/>
    <property type="match status" value="1"/>
</dbReference>
<feature type="domain" description="Response regulatory" evidence="6">
    <location>
        <begin position="135"/>
        <end position="252"/>
    </location>
</feature>
<dbReference type="InterPro" id="IPR043128">
    <property type="entry name" value="Rev_trsase/Diguanyl_cyclase"/>
</dbReference>
<reference evidence="9 10" key="1">
    <citation type="submission" date="2023-08" db="EMBL/GenBank/DDBJ databases">
        <authorList>
            <person name="Joshi A."/>
            <person name="Thite S."/>
        </authorList>
    </citation>
    <scope>NUCLEOTIDE SEQUENCE [LARGE SCALE GENOMIC DNA]</scope>
    <source>
        <strain evidence="9 10">1E1</strain>
    </source>
</reference>
<dbReference type="SMART" id="SM00267">
    <property type="entry name" value="GGDEF"/>
    <property type="match status" value="1"/>
</dbReference>
<dbReference type="InterPro" id="IPR036641">
    <property type="entry name" value="HPT_dom_sf"/>
</dbReference>
<dbReference type="CDD" id="cd00156">
    <property type="entry name" value="REC"/>
    <property type="match status" value="2"/>
</dbReference>
<keyword evidence="2" id="KW-0902">Two-component regulatory system</keyword>
<evidence type="ECO:0000259" key="7">
    <source>
        <dbReference type="PROSITE" id="PS50887"/>
    </source>
</evidence>
<dbReference type="Gene3D" id="3.30.70.270">
    <property type="match status" value="1"/>
</dbReference>
<dbReference type="InterPro" id="IPR001789">
    <property type="entry name" value="Sig_transdc_resp-reg_receiver"/>
</dbReference>
<dbReference type="SMART" id="SM00448">
    <property type="entry name" value="REC"/>
    <property type="match status" value="2"/>
</dbReference>
<keyword evidence="5" id="KW-0597">Phosphoprotein</keyword>
<dbReference type="GO" id="GO:0052621">
    <property type="term" value="F:diguanylate cyclase activity"/>
    <property type="evidence" value="ECO:0007669"/>
    <property type="project" value="UniProtKB-EC"/>
</dbReference>
<accession>A0ABT9GSB2</accession>
<dbReference type="PROSITE" id="PS50110">
    <property type="entry name" value="RESPONSE_REGULATORY"/>
    <property type="match status" value="2"/>
</dbReference>
<dbReference type="PANTHER" id="PTHR45138:SF9">
    <property type="entry name" value="DIGUANYLATE CYCLASE DGCM-RELATED"/>
    <property type="match status" value="1"/>
</dbReference>
<comment type="catalytic activity">
    <reaction evidence="3">
        <text>2 GTP = 3',3'-c-di-GMP + 2 diphosphate</text>
        <dbReference type="Rhea" id="RHEA:24898"/>
        <dbReference type="ChEBI" id="CHEBI:33019"/>
        <dbReference type="ChEBI" id="CHEBI:37565"/>
        <dbReference type="ChEBI" id="CHEBI:58805"/>
        <dbReference type="EC" id="2.7.7.65"/>
    </reaction>
</comment>
<dbReference type="EMBL" id="JAUZVY010000005">
    <property type="protein sequence ID" value="MDP4529779.1"/>
    <property type="molecule type" value="Genomic_DNA"/>
</dbReference>
<feature type="domain" description="Response regulatory" evidence="6">
    <location>
        <begin position="261"/>
        <end position="377"/>
    </location>
</feature>
<dbReference type="RefSeq" id="WP_305945836.1">
    <property type="nucleotide sequence ID" value="NZ_JAUZVY010000005.1"/>
</dbReference>
<dbReference type="Gene3D" id="3.40.50.2300">
    <property type="match status" value="2"/>
</dbReference>
<keyword evidence="9" id="KW-0548">Nucleotidyltransferase</keyword>
<evidence type="ECO:0000256" key="1">
    <source>
        <dbReference type="ARBA" id="ARBA00012528"/>
    </source>
</evidence>
<dbReference type="InterPro" id="IPR008207">
    <property type="entry name" value="Sig_transdc_His_kin_Hpt_dom"/>
</dbReference>
<evidence type="ECO:0000256" key="5">
    <source>
        <dbReference type="PROSITE-ProRule" id="PRU00169"/>
    </source>
</evidence>
<evidence type="ECO:0000259" key="8">
    <source>
        <dbReference type="PROSITE" id="PS50894"/>
    </source>
</evidence>
<dbReference type="Pfam" id="PF01627">
    <property type="entry name" value="Hpt"/>
    <property type="match status" value="1"/>
</dbReference>
<dbReference type="Gene3D" id="1.20.120.160">
    <property type="entry name" value="HPT domain"/>
    <property type="match status" value="1"/>
</dbReference>
<dbReference type="EC" id="2.7.7.65" evidence="1"/>
<dbReference type="InterPro" id="IPR000160">
    <property type="entry name" value="GGDEF_dom"/>
</dbReference>
<evidence type="ECO:0000256" key="4">
    <source>
        <dbReference type="PROSITE-ProRule" id="PRU00110"/>
    </source>
</evidence>
<dbReference type="Pfam" id="PF00072">
    <property type="entry name" value="Response_reg"/>
    <property type="match status" value="1"/>
</dbReference>
<dbReference type="Proteomes" id="UP001236258">
    <property type="component" value="Unassembled WGS sequence"/>
</dbReference>
<comment type="caution">
    <text evidence="9">The sequence shown here is derived from an EMBL/GenBank/DDBJ whole genome shotgun (WGS) entry which is preliminary data.</text>
</comment>
<evidence type="ECO:0000313" key="10">
    <source>
        <dbReference type="Proteomes" id="UP001236258"/>
    </source>
</evidence>
<dbReference type="InterPro" id="IPR029787">
    <property type="entry name" value="Nucleotide_cyclase"/>
</dbReference>